<evidence type="ECO:0000313" key="2">
    <source>
        <dbReference type="Proteomes" id="UP000016923"/>
    </source>
</evidence>
<dbReference type="VEuPathDB" id="FungiDB:F503_08724"/>
<reference evidence="1 2" key="1">
    <citation type="journal article" date="2013" name="BMC Genomics">
        <title>The genome and transcriptome of the pine saprophyte Ophiostoma piceae, and a comparison with the bark beetle-associated pine pathogen Grosmannia clavigera.</title>
        <authorList>
            <person name="Haridas S."/>
            <person name="Wang Y."/>
            <person name="Lim L."/>
            <person name="Massoumi Alamouti S."/>
            <person name="Jackman S."/>
            <person name="Docking R."/>
            <person name="Robertson G."/>
            <person name="Birol I."/>
            <person name="Bohlmann J."/>
            <person name="Breuil C."/>
        </authorList>
    </citation>
    <scope>NUCLEOTIDE SEQUENCE [LARGE SCALE GENOMIC DNA]</scope>
    <source>
        <strain evidence="1 2">UAMH 11346</strain>
    </source>
</reference>
<keyword evidence="2" id="KW-1185">Reference proteome</keyword>
<dbReference type="EMBL" id="KE148171">
    <property type="protein sequence ID" value="EPE03110.1"/>
    <property type="molecule type" value="Genomic_DNA"/>
</dbReference>
<protein>
    <submittedName>
        <fullName evidence="1">Uncharacterized protein</fullName>
    </submittedName>
</protein>
<accession>S3CR46</accession>
<organism evidence="1 2">
    <name type="scientific">Ophiostoma piceae (strain UAMH 11346)</name>
    <name type="common">Sap stain fungus</name>
    <dbReference type="NCBI Taxonomy" id="1262450"/>
    <lineage>
        <taxon>Eukaryota</taxon>
        <taxon>Fungi</taxon>
        <taxon>Dikarya</taxon>
        <taxon>Ascomycota</taxon>
        <taxon>Pezizomycotina</taxon>
        <taxon>Sordariomycetes</taxon>
        <taxon>Sordariomycetidae</taxon>
        <taxon>Ophiostomatales</taxon>
        <taxon>Ophiostomataceae</taxon>
        <taxon>Ophiostoma</taxon>
    </lineage>
</organism>
<dbReference type="AlphaFoldDB" id="S3CR46"/>
<proteinExistence type="predicted"/>
<dbReference type="Proteomes" id="UP000016923">
    <property type="component" value="Unassembled WGS sequence"/>
</dbReference>
<name>S3CR46_OPHP1</name>
<gene>
    <name evidence="1" type="ORF">F503_08724</name>
</gene>
<dbReference type="HOGENOM" id="CLU_650686_0_0_1"/>
<evidence type="ECO:0000313" key="1">
    <source>
        <dbReference type="EMBL" id="EPE03110.1"/>
    </source>
</evidence>
<sequence length="386" mass="41011">MERHPVDGSSQAENAQQTTTSFRPLQWWQRWRQGQQEQQQDVDLEKLLAKQLDEVEMLSYRDAGDRTHTAIKHAGGTLISATFMASIGAMYAAYNTKHRGSPGDIAHAEATAAIALATGMATYAAAPKDPPPDMFWATNAAHDADCAIMSAEAAYAAAHAGRTWSQSIAQMCPWTRAPLPKPCMHADIDETVERIISATTGCAAAARIAIAAVQTSPMTSTLRGGGQVPYSPQDEARLLLVGKMAHASATSASAAASAVRATHPALAVRADRAAFIAVTASTKATVMRLKVEAAFASLVNTLPRCADEEAIHDWLATLASLRSETAPLDLDACMADLKKILPRVRLASRANADTSRIVAYFIREGLIKVTTAGSGSSSVATKKAEK</sequence>